<evidence type="ECO:0000313" key="2">
    <source>
        <dbReference type="Proteomes" id="UP000824890"/>
    </source>
</evidence>
<organism evidence="1 2">
    <name type="scientific">Brassica napus</name>
    <name type="common">Rape</name>
    <dbReference type="NCBI Taxonomy" id="3708"/>
    <lineage>
        <taxon>Eukaryota</taxon>
        <taxon>Viridiplantae</taxon>
        <taxon>Streptophyta</taxon>
        <taxon>Embryophyta</taxon>
        <taxon>Tracheophyta</taxon>
        <taxon>Spermatophyta</taxon>
        <taxon>Magnoliopsida</taxon>
        <taxon>eudicotyledons</taxon>
        <taxon>Gunneridae</taxon>
        <taxon>Pentapetalae</taxon>
        <taxon>rosids</taxon>
        <taxon>malvids</taxon>
        <taxon>Brassicales</taxon>
        <taxon>Brassicaceae</taxon>
        <taxon>Brassiceae</taxon>
        <taxon>Brassica</taxon>
    </lineage>
</organism>
<evidence type="ECO:0000313" key="1">
    <source>
        <dbReference type="EMBL" id="KAH0937102.1"/>
    </source>
</evidence>
<sequence length="34" mass="3867">MINKDSVSIRRWRMGSGCSSIWLVEDTIGGISRR</sequence>
<accession>A0ABQ8E6S1</accession>
<protein>
    <submittedName>
        <fullName evidence="1">Uncharacterized protein</fullName>
    </submittedName>
</protein>
<dbReference type="Proteomes" id="UP000824890">
    <property type="component" value="Unassembled WGS sequence"/>
</dbReference>
<keyword evidence="2" id="KW-1185">Reference proteome</keyword>
<name>A0ABQ8E6S1_BRANA</name>
<gene>
    <name evidence="1" type="ORF">HID58_004563</name>
</gene>
<proteinExistence type="predicted"/>
<comment type="caution">
    <text evidence="1">The sequence shown here is derived from an EMBL/GenBank/DDBJ whole genome shotgun (WGS) entry which is preliminary data.</text>
</comment>
<reference evidence="1 2" key="1">
    <citation type="submission" date="2021-05" db="EMBL/GenBank/DDBJ databases">
        <title>Genome Assembly of Synthetic Allotetraploid Brassica napus Reveals Homoeologous Exchanges between Subgenomes.</title>
        <authorList>
            <person name="Davis J.T."/>
        </authorList>
    </citation>
    <scope>NUCLEOTIDE SEQUENCE [LARGE SCALE GENOMIC DNA]</scope>
    <source>
        <strain evidence="2">cv. Da-Ae</strain>
        <tissue evidence="1">Seedling</tissue>
    </source>
</reference>
<dbReference type="EMBL" id="JAGKQM010000002">
    <property type="protein sequence ID" value="KAH0937102.1"/>
    <property type="molecule type" value="Genomic_DNA"/>
</dbReference>